<reference evidence="2 3" key="1">
    <citation type="submission" date="2017-04" db="EMBL/GenBank/DDBJ databases">
        <title>Accumulation and expression of multiple antibiotic resistance genes in Arcobacter cryaerophilus that thrives in sewage.</title>
        <authorList>
            <person name="Millar J.A."/>
            <person name="Raghavan R."/>
        </authorList>
    </citation>
    <scope>NUCLEOTIDE SEQUENCE [LARGE SCALE GENOMIC DNA]</scope>
    <source>
        <strain evidence="2 3">AZT-1</strain>
    </source>
</reference>
<evidence type="ECO:0000256" key="1">
    <source>
        <dbReference type="ARBA" id="ARBA00022649"/>
    </source>
</evidence>
<dbReference type="InterPro" id="IPR035093">
    <property type="entry name" value="RelE/ParE_toxin_dom_sf"/>
</dbReference>
<dbReference type="Pfam" id="PF05016">
    <property type="entry name" value="ParE_toxin"/>
    <property type="match status" value="1"/>
</dbReference>
<organism evidence="2 3">
    <name type="scientific">Aliarcobacter cryaerophilus</name>
    <dbReference type="NCBI Taxonomy" id="28198"/>
    <lineage>
        <taxon>Bacteria</taxon>
        <taxon>Pseudomonadati</taxon>
        <taxon>Campylobacterota</taxon>
        <taxon>Epsilonproteobacteria</taxon>
        <taxon>Campylobacterales</taxon>
        <taxon>Arcobacteraceae</taxon>
        <taxon>Aliarcobacter</taxon>
    </lineage>
</organism>
<protein>
    <recommendedName>
        <fullName evidence="4">Type II toxin-antitoxin system RelE/ParE family toxin</fullName>
    </recommendedName>
</protein>
<dbReference type="AlphaFoldDB" id="A0A1V9V8Z0"/>
<evidence type="ECO:0008006" key="4">
    <source>
        <dbReference type="Google" id="ProtNLM"/>
    </source>
</evidence>
<comment type="caution">
    <text evidence="2">The sequence shown here is derived from an EMBL/GenBank/DDBJ whole genome shotgun (WGS) entry which is preliminary data.</text>
</comment>
<dbReference type="Gene3D" id="3.30.2310.20">
    <property type="entry name" value="RelE-like"/>
    <property type="match status" value="1"/>
</dbReference>
<gene>
    <name evidence="2" type="ORF">AS859_11000</name>
</gene>
<evidence type="ECO:0000313" key="2">
    <source>
        <dbReference type="EMBL" id="OQR40567.1"/>
    </source>
</evidence>
<keyword evidence="1" id="KW-1277">Toxin-antitoxin system</keyword>
<accession>A0A1V9V8Z0</accession>
<dbReference type="InterPro" id="IPR007712">
    <property type="entry name" value="RelE/ParE_toxin"/>
</dbReference>
<dbReference type="Proteomes" id="UP000192599">
    <property type="component" value="Unassembled WGS sequence"/>
</dbReference>
<evidence type="ECO:0000313" key="3">
    <source>
        <dbReference type="Proteomes" id="UP000192599"/>
    </source>
</evidence>
<name>A0A1V9V8Z0_9BACT</name>
<sequence>MKILYSEKFNMDLKSILDFISEDSKKNAKQFAKDLREIINQIPPFLYKYRQSIYFDNISIRDCMFKGYVIPYKIYKKTNG</sequence>
<proteinExistence type="predicted"/>
<dbReference type="EMBL" id="LNTC01000360">
    <property type="protein sequence ID" value="OQR40567.1"/>
    <property type="molecule type" value="Genomic_DNA"/>
</dbReference>